<organism evidence="2">
    <name type="scientific">Oryza sativa subsp. japonica</name>
    <name type="common">Rice</name>
    <dbReference type="NCBI Taxonomy" id="39947"/>
    <lineage>
        <taxon>Eukaryota</taxon>
        <taxon>Viridiplantae</taxon>
        <taxon>Streptophyta</taxon>
        <taxon>Embryophyta</taxon>
        <taxon>Tracheophyta</taxon>
        <taxon>Spermatophyta</taxon>
        <taxon>Magnoliopsida</taxon>
        <taxon>Liliopsida</taxon>
        <taxon>Poales</taxon>
        <taxon>Poaceae</taxon>
        <taxon>BOP clade</taxon>
        <taxon>Oryzoideae</taxon>
        <taxon>Oryzeae</taxon>
        <taxon>Oryzinae</taxon>
        <taxon>Oryza</taxon>
        <taxon>Oryza sativa</taxon>
    </lineage>
</organism>
<protein>
    <submittedName>
        <fullName evidence="2">Uncharacterized protein</fullName>
    </submittedName>
</protein>
<feature type="region of interest" description="Disordered" evidence="1">
    <location>
        <begin position="37"/>
        <end position="99"/>
    </location>
</feature>
<accession>A2ZT00</accession>
<evidence type="ECO:0000256" key="1">
    <source>
        <dbReference type="SAM" id="MobiDB-lite"/>
    </source>
</evidence>
<gene>
    <name evidence="2" type="ORF">OsJ_01723</name>
</gene>
<reference evidence="2" key="2">
    <citation type="submission" date="2008-12" db="EMBL/GenBank/DDBJ databases">
        <title>Improved gene annotation of the rice (Oryza sativa) genomes.</title>
        <authorList>
            <person name="Wang J."/>
            <person name="Li R."/>
            <person name="Fan W."/>
            <person name="Huang Q."/>
            <person name="Zhang J."/>
            <person name="Zhou Y."/>
            <person name="Hu Y."/>
            <person name="Zi S."/>
            <person name="Li J."/>
            <person name="Ni P."/>
            <person name="Zheng H."/>
            <person name="Zhang Y."/>
            <person name="Zhao M."/>
            <person name="Hao Q."/>
            <person name="McDermott J."/>
            <person name="Samudrala R."/>
            <person name="Kristiansen K."/>
            <person name="Wong G.K.-S."/>
        </authorList>
    </citation>
    <scope>NUCLEOTIDE SEQUENCE</scope>
</reference>
<feature type="compositionally biased region" description="Polar residues" evidence="1">
    <location>
        <begin position="37"/>
        <end position="46"/>
    </location>
</feature>
<dbReference type="AlphaFoldDB" id="A2ZT00"/>
<dbReference type="Proteomes" id="UP000007752">
    <property type="component" value="Chromosome 1"/>
</dbReference>
<reference evidence="2" key="1">
    <citation type="journal article" date="2005" name="PLoS Biol.">
        <title>The genomes of Oryza sativa: a history of duplications.</title>
        <authorList>
            <person name="Yu J."/>
            <person name="Wang J."/>
            <person name="Lin W."/>
            <person name="Li S."/>
            <person name="Li H."/>
            <person name="Zhou J."/>
            <person name="Ni P."/>
            <person name="Dong W."/>
            <person name="Hu S."/>
            <person name="Zeng C."/>
            <person name="Zhang J."/>
            <person name="Zhang Y."/>
            <person name="Li R."/>
            <person name="Xu Z."/>
            <person name="Li S."/>
            <person name="Li X."/>
            <person name="Zheng H."/>
            <person name="Cong L."/>
            <person name="Lin L."/>
            <person name="Yin J."/>
            <person name="Geng J."/>
            <person name="Li G."/>
            <person name="Shi J."/>
            <person name="Liu J."/>
            <person name="Lv H."/>
            <person name="Li J."/>
            <person name="Wang J."/>
            <person name="Deng Y."/>
            <person name="Ran L."/>
            <person name="Shi X."/>
            <person name="Wang X."/>
            <person name="Wu Q."/>
            <person name="Li C."/>
            <person name="Ren X."/>
            <person name="Wang J."/>
            <person name="Wang X."/>
            <person name="Li D."/>
            <person name="Liu D."/>
            <person name="Zhang X."/>
            <person name="Ji Z."/>
            <person name="Zhao W."/>
            <person name="Sun Y."/>
            <person name="Zhang Z."/>
            <person name="Bao J."/>
            <person name="Han Y."/>
            <person name="Dong L."/>
            <person name="Ji J."/>
            <person name="Chen P."/>
            <person name="Wu S."/>
            <person name="Liu J."/>
            <person name="Xiao Y."/>
            <person name="Bu D."/>
            <person name="Tan J."/>
            <person name="Yang L."/>
            <person name="Ye C."/>
            <person name="Zhang J."/>
            <person name="Xu J."/>
            <person name="Zhou Y."/>
            <person name="Yu Y."/>
            <person name="Zhang B."/>
            <person name="Zhuang S."/>
            <person name="Wei H."/>
            <person name="Liu B."/>
            <person name="Lei M."/>
            <person name="Yu H."/>
            <person name="Li Y."/>
            <person name="Xu H."/>
            <person name="Wei S."/>
            <person name="He X."/>
            <person name="Fang L."/>
            <person name="Zhang Z."/>
            <person name="Zhang Y."/>
            <person name="Huang X."/>
            <person name="Su Z."/>
            <person name="Tong W."/>
            <person name="Li J."/>
            <person name="Tong Z."/>
            <person name="Li S."/>
            <person name="Ye J."/>
            <person name="Wang L."/>
            <person name="Fang L."/>
            <person name="Lei T."/>
            <person name="Chen C."/>
            <person name="Chen H."/>
            <person name="Xu Z."/>
            <person name="Li H."/>
            <person name="Huang H."/>
            <person name="Zhang F."/>
            <person name="Xu H."/>
            <person name="Li N."/>
            <person name="Zhao C."/>
            <person name="Li S."/>
            <person name="Dong L."/>
            <person name="Huang Y."/>
            <person name="Li L."/>
            <person name="Xi Y."/>
            <person name="Qi Q."/>
            <person name="Li W."/>
            <person name="Zhang B."/>
            <person name="Hu W."/>
            <person name="Zhang Y."/>
            <person name="Tian X."/>
            <person name="Jiao Y."/>
            <person name="Liang X."/>
            <person name="Jin J."/>
            <person name="Gao L."/>
            <person name="Zheng W."/>
            <person name="Hao B."/>
            <person name="Liu S."/>
            <person name="Wang W."/>
            <person name="Yuan L."/>
            <person name="Cao M."/>
            <person name="McDermott J."/>
            <person name="Samudrala R."/>
            <person name="Wang J."/>
            <person name="Wong G.K."/>
            <person name="Yang H."/>
        </authorList>
    </citation>
    <scope>NUCLEOTIDE SEQUENCE [LARGE SCALE GENOMIC DNA]</scope>
</reference>
<sequence length="119" mass="12852">MAEANTTKTQPPGPHQRAWNLQCDACKKVMTTKMSSSPFLSSETRFSPKKSTLKQQGEGGGINDIAFRKPPHQLMASSYTSSVSSARNQSDSSKDNPATAFLASPCNGAQQLVIEDIYV</sequence>
<evidence type="ECO:0000313" key="2">
    <source>
        <dbReference type="EMBL" id="EAZ11847.1"/>
    </source>
</evidence>
<dbReference type="EMBL" id="CM000138">
    <property type="protein sequence ID" value="EAZ11847.1"/>
    <property type="molecule type" value="Genomic_DNA"/>
</dbReference>
<name>A2ZT00_ORYSJ</name>
<proteinExistence type="predicted"/>